<keyword evidence="8" id="KW-1185">Reference proteome</keyword>
<dbReference type="RefSeq" id="WP_185001355.1">
    <property type="nucleotide sequence ID" value="NZ_BAAAUI010000006.1"/>
</dbReference>
<reference evidence="7 8" key="1">
    <citation type="submission" date="2020-08" db="EMBL/GenBank/DDBJ databases">
        <title>Sequencing the genomes of 1000 actinobacteria strains.</title>
        <authorList>
            <person name="Klenk H.-P."/>
        </authorList>
    </citation>
    <scope>NUCLEOTIDE SEQUENCE [LARGE SCALE GENOMIC DNA]</scope>
    <source>
        <strain evidence="7 8">DSM 44230</strain>
    </source>
</reference>
<evidence type="ECO:0000313" key="7">
    <source>
        <dbReference type="EMBL" id="MBB4675375.1"/>
    </source>
</evidence>
<comment type="caution">
    <text evidence="7">The sequence shown here is derived from an EMBL/GenBank/DDBJ whole genome shotgun (WGS) entry which is preliminary data.</text>
</comment>
<dbReference type="Pfam" id="PF00561">
    <property type="entry name" value="Abhydrolase_1"/>
    <property type="match status" value="1"/>
</dbReference>
<keyword evidence="2 4" id="KW-0732">Signal</keyword>
<dbReference type="PANTHER" id="PTHR43248:SF29">
    <property type="entry name" value="TRIPEPTIDYL AMINOPEPTIDASE"/>
    <property type="match status" value="1"/>
</dbReference>
<comment type="similarity">
    <text evidence="1">Belongs to the peptidase S33 family.</text>
</comment>
<evidence type="ECO:0000313" key="8">
    <source>
        <dbReference type="Proteomes" id="UP000533598"/>
    </source>
</evidence>
<organism evidence="7 8">
    <name type="scientific">Crossiella cryophila</name>
    <dbReference type="NCBI Taxonomy" id="43355"/>
    <lineage>
        <taxon>Bacteria</taxon>
        <taxon>Bacillati</taxon>
        <taxon>Actinomycetota</taxon>
        <taxon>Actinomycetes</taxon>
        <taxon>Pseudonocardiales</taxon>
        <taxon>Pseudonocardiaceae</taxon>
        <taxon>Crossiella</taxon>
    </lineage>
</organism>
<dbReference type="InterPro" id="IPR051601">
    <property type="entry name" value="Serine_prot/Carboxylest_S33"/>
</dbReference>
<feature type="chain" id="PRO_5031546743" evidence="4">
    <location>
        <begin position="27"/>
        <end position="487"/>
    </location>
</feature>
<dbReference type="InterPro" id="IPR000073">
    <property type="entry name" value="AB_hydrolase_1"/>
</dbReference>
<evidence type="ECO:0000256" key="4">
    <source>
        <dbReference type="SAM" id="SignalP"/>
    </source>
</evidence>
<keyword evidence="3" id="KW-0378">Hydrolase</keyword>
<dbReference type="Proteomes" id="UP000533598">
    <property type="component" value="Unassembled WGS sequence"/>
</dbReference>
<evidence type="ECO:0000256" key="3">
    <source>
        <dbReference type="ARBA" id="ARBA00022801"/>
    </source>
</evidence>
<protein>
    <submittedName>
        <fullName evidence="7">Pimeloyl-ACP methyl ester carboxylesterase</fullName>
    </submittedName>
</protein>
<feature type="signal peptide" evidence="4">
    <location>
        <begin position="1"/>
        <end position="26"/>
    </location>
</feature>
<dbReference type="InterPro" id="IPR013595">
    <property type="entry name" value="Pept_S33_TAP-like_C"/>
</dbReference>
<feature type="domain" description="Peptidase S33 tripeptidyl aminopeptidase-like C-terminal" evidence="6">
    <location>
        <begin position="383"/>
        <end position="485"/>
    </location>
</feature>
<evidence type="ECO:0000256" key="2">
    <source>
        <dbReference type="ARBA" id="ARBA00022729"/>
    </source>
</evidence>
<dbReference type="SUPFAM" id="SSF53474">
    <property type="entry name" value="alpha/beta-Hydrolases"/>
    <property type="match status" value="1"/>
</dbReference>
<name>A0A7W7C6E0_9PSEU</name>
<dbReference type="ESTHER" id="9pseu-a0a7w7c6e0">
    <property type="family name" value="Tiancimycin-TnmK-Tripeptidase-HIP"/>
</dbReference>
<dbReference type="GO" id="GO:0016787">
    <property type="term" value="F:hydrolase activity"/>
    <property type="evidence" value="ECO:0007669"/>
    <property type="project" value="UniProtKB-KW"/>
</dbReference>
<evidence type="ECO:0000259" key="5">
    <source>
        <dbReference type="Pfam" id="PF00561"/>
    </source>
</evidence>
<dbReference type="AlphaFoldDB" id="A0A7W7C6E0"/>
<evidence type="ECO:0000259" key="6">
    <source>
        <dbReference type="Pfam" id="PF08386"/>
    </source>
</evidence>
<dbReference type="PANTHER" id="PTHR43248">
    <property type="entry name" value="2-SUCCINYL-6-HYDROXY-2,4-CYCLOHEXADIENE-1-CARBOXYLATE SYNTHASE"/>
    <property type="match status" value="1"/>
</dbReference>
<dbReference type="InterPro" id="IPR029058">
    <property type="entry name" value="AB_hydrolase_fold"/>
</dbReference>
<gene>
    <name evidence="7" type="ORF">HNR67_001493</name>
</gene>
<dbReference type="Gene3D" id="3.40.50.1820">
    <property type="entry name" value="alpha/beta hydrolase"/>
    <property type="match status" value="1"/>
</dbReference>
<feature type="domain" description="AB hydrolase-1" evidence="5">
    <location>
        <begin position="81"/>
        <end position="276"/>
    </location>
</feature>
<sequence>MRTSRAAFVASLTALLALSLSPPLTAAPQSPQWTDCDGNPATPLDCATLRAPLDYRSPGGKTVDLAISRIKAADPAKRRGVLLVNPGGPGGSGLDMPLGVAQTFPKDVLDRYDLIGFDPRFVGRSSPLSCGFTGTVFDALWPRLPGPGGFAAEAREARKVAEQCQRAAGDLLPFASTRNAARDLDVIRAGLGEARISFYGGSYGTYLGAVYGQLFPDRVDRMVLDGAIDPAKVWHGMNRGWGPAAETAFADWVDWAAGQDATYHFGATVAAVRAHYAKLERALDERPVRYGQLQLDGNTLREVSRLVLYNDHSDPVLAGLVADLADGQLSDPAVRGFLDAVLATFPADNFVSVFLAVQCTDADWDRNPARYAVESAVDAKRYPFFGAAAAGIGPCAYWPHRPLEPTTRIRAARHSSLVVGATGDSATPYSGAVSMRRMLGEQARLVTLTDARMHGLYARYGNACVDGEVTRYLLGGALPAKDVTCRK</sequence>
<dbReference type="EMBL" id="JACHMH010000001">
    <property type="protein sequence ID" value="MBB4675375.1"/>
    <property type="molecule type" value="Genomic_DNA"/>
</dbReference>
<proteinExistence type="inferred from homology"/>
<evidence type="ECO:0000256" key="1">
    <source>
        <dbReference type="ARBA" id="ARBA00010088"/>
    </source>
</evidence>
<accession>A0A7W7C6E0</accession>
<dbReference type="Pfam" id="PF08386">
    <property type="entry name" value="Abhydrolase_4"/>
    <property type="match status" value="1"/>
</dbReference>